<evidence type="ECO:0000256" key="17">
    <source>
        <dbReference type="SAM" id="Phobius"/>
    </source>
</evidence>
<keyword evidence="3 16" id="KW-0723">Serine/threonine-protein kinase</keyword>
<evidence type="ECO:0000259" key="20">
    <source>
        <dbReference type="PROSITE" id="PS50927"/>
    </source>
</evidence>
<evidence type="ECO:0000256" key="1">
    <source>
        <dbReference type="ARBA" id="ARBA00004251"/>
    </source>
</evidence>
<reference evidence="22 23" key="1">
    <citation type="journal article" date="2018" name="Science">
        <title>The opium poppy genome and morphinan production.</title>
        <authorList>
            <person name="Guo L."/>
            <person name="Winzer T."/>
            <person name="Yang X."/>
            <person name="Li Y."/>
            <person name="Ning Z."/>
            <person name="He Z."/>
            <person name="Teodor R."/>
            <person name="Lu Y."/>
            <person name="Bowser T.A."/>
            <person name="Graham I.A."/>
            <person name="Ye K."/>
        </authorList>
    </citation>
    <scope>NUCLEOTIDE SEQUENCE [LARGE SCALE GENOMIC DNA]</scope>
    <source>
        <strain evidence="23">cv. HN1</strain>
        <tissue evidence="22">Leaves</tissue>
    </source>
</reference>
<dbReference type="PROSITE" id="PS00108">
    <property type="entry name" value="PROTEIN_KINASE_ST"/>
    <property type="match status" value="1"/>
</dbReference>
<evidence type="ECO:0000256" key="6">
    <source>
        <dbReference type="ARBA" id="ARBA00022729"/>
    </source>
</evidence>
<dbReference type="Pfam" id="PF11883">
    <property type="entry name" value="DUF3403"/>
    <property type="match status" value="1"/>
</dbReference>
<evidence type="ECO:0000313" key="23">
    <source>
        <dbReference type="Proteomes" id="UP000316621"/>
    </source>
</evidence>
<evidence type="ECO:0000256" key="13">
    <source>
        <dbReference type="ARBA" id="ARBA00023180"/>
    </source>
</evidence>
<keyword evidence="8 16" id="KW-0418">Kinase</keyword>
<dbReference type="OrthoDB" id="1934880at2759"/>
<dbReference type="InterPro" id="IPR003609">
    <property type="entry name" value="Pan_app"/>
</dbReference>
<dbReference type="InterPro" id="IPR001480">
    <property type="entry name" value="Bulb-type_lectin_dom"/>
</dbReference>
<comment type="subcellular location">
    <subcellularLocation>
        <location evidence="1">Cell membrane</location>
        <topology evidence="1">Single-pass type I membrane protein</topology>
    </subcellularLocation>
</comment>
<keyword evidence="4 16" id="KW-0808">Transferase</keyword>
<dbReference type="Pfam" id="PF07714">
    <property type="entry name" value="PK_Tyr_Ser-Thr"/>
    <property type="match status" value="1"/>
</dbReference>
<evidence type="ECO:0000256" key="3">
    <source>
        <dbReference type="ARBA" id="ARBA00022527"/>
    </source>
</evidence>
<dbReference type="EC" id="2.7.11.1" evidence="16"/>
<protein>
    <recommendedName>
        <fullName evidence="16">Receptor-like serine/threonine-protein kinase</fullName>
        <ecNumber evidence="16">2.7.11.1</ecNumber>
    </recommendedName>
</protein>
<evidence type="ECO:0000313" key="22">
    <source>
        <dbReference type="EMBL" id="RZC58156.1"/>
    </source>
</evidence>
<accession>A0A4Y7JCA6</accession>
<evidence type="ECO:0000256" key="8">
    <source>
        <dbReference type="ARBA" id="ARBA00022777"/>
    </source>
</evidence>
<comment type="similarity">
    <text evidence="16">Belongs to the protein kinase superfamily. Ser/Thr protein kinase family.</text>
</comment>
<dbReference type="GO" id="GO:0106310">
    <property type="term" value="F:protein serine kinase activity"/>
    <property type="evidence" value="ECO:0007669"/>
    <property type="project" value="RHEA"/>
</dbReference>
<keyword evidence="12" id="KW-1015">Disulfide bond</keyword>
<evidence type="ECO:0000259" key="19">
    <source>
        <dbReference type="PROSITE" id="PS50011"/>
    </source>
</evidence>
<evidence type="ECO:0000259" key="21">
    <source>
        <dbReference type="PROSITE" id="PS50948"/>
    </source>
</evidence>
<dbReference type="EMBL" id="CM010718">
    <property type="protein sequence ID" value="RZC58156.1"/>
    <property type="molecule type" value="Genomic_DNA"/>
</dbReference>
<dbReference type="InterPro" id="IPR000858">
    <property type="entry name" value="S_locus_glycoprot_dom"/>
</dbReference>
<dbReference type="SMART" id="SM00108">
    <property type="entry name" value="B_lectin"/>
    <property type="match status" value="1"/>
</dbReference>
<dbReference type="GO" id="GO:0005524">
    <property type="term" value="F:ATP binding"/>
    <property type="evidence" value="ECO:0007669"/>
    <property type="project" value="UniProtKB-KW"/>
</dbReference>
<dbReference type="CDD" id="cd00028">
    <property type="entry name" value="B_lectin"/>
    <property type="match status" value="1"/>
</dbReference>
<name>A0A4Y7JCA6_PAPSO</name>
<dbReference type="Gene3D" id="1.10.510.10">
    <property type="entry name" value="Transferase(Phosphotransferase) domain 1"/>
    <property type="match status" value="1"/>
</dbReference>
<organism evidence="22 23">
    <name type="scientific">Papaver somniferum</name>
    <name type="common">Opium poppy</name>
    <dbReference type="NCBI Taxonomy" id="3469"/>
    <lineage>
        <taxon>Eukaryota</taxon>
        <taxon>Viridiplantae</taxon>
        <taxon>Streptophyta</taxon>
        <taxon>Embryophyta</taxon>
        <taxon>Tracheophyta</taxon>
        <taxon>Spermatophyta</taxon>
        <taxon>Magnoliopsida</taxon>
        <taxon>Ranunculales</taxon>
        <taxon>Papaveraceae</taxon>
        <taxon>Papaveroideae</taxon>
        <taxon>Papaver</taxon>
    </lineage>
</organism>
<evidence type="ECO:0000256" key="18">
    <source>
        <dbReference type="SAM" id="SignalP"/>
    </source>
</evidence>
<dbReference type="SMART" id="SM00473">
    <property type="entry name" value="PAN_AP"/>
    <property type="match status" value="1"/>
</dbReference>
<feature type="domain" description="Apple" evidence="21">
    <location>
        <begin position="343"/>
        <end position="430"/>
    </location>
</feature>
<sequence>MSTALLPFFVLSLILSFALHKSCSAIGNNTIIVAQSVVDGETITSSADGIFKLGFFSPSNSSSRYVGIWYNNIPEQTIVWVANRDNPLKDSSGSLSITRDGNLVVLDGRGMVLWSTNLTNIASNNTMAELLDTGNLILRDVEDEEKIVWQSFENPTDTFLATMMLGGSRRTGKRQVLTSWKSESDPSTGIFYLGLELTDIPQLVIWNGSKRHWRSGPWNNKNFIGTPSMPSAYSNGFFISNDDPEDNVYFSFKFTDNSGRRFALSHLGETFGEALIDNKWKRFWSTNKNKECDVYGKCGPFGSCNILESPICSCLRGYIPRFNDEWSKGNWSGGCLRKSKLKCEKNETGDGNKGVKEDGFIAMNNMKVPDFAYWLGSSLDVKKCEQECLNNCSCLAYWHDSGVGCLTWSGNLVDVSKFSEGGVDLNIRVAHSELDRKKNTKAILIASVLSGAFVIGGCTYLCWRWMTTQKGKQKKDMETSLFQKDYESSDPNMLTADNPDLNFFKYETLAIATNNFIGANKLGAGGFGPVYKGTLADGQEIAVKRLSKGSVQGLEEFTNEVIVILKLQHRNLVRLLGCCVEGDEKMLIYEYMPNKSLDAYLFDPAKRALLDWRKRFQIIEGISRGTLYLHRDSRLRVIHRDLKASNILLDEQLHPKISDFGMARIFGGNELEANTIRVVGTYGYMPPEYVMEGQFSEKSDVFSFGVLLLEIVSGKRNSIFYYEETPLSLSGYAWQLWNEQKLQSFIDPSLLSEPLFEAEILRCIHVGLPCVQDFAKDRPNMSTTLSMLVSEIAALPNPKQPAFMERRISTNSNLPAKSQNAWSINNLSITNVEGR</sequence>
<evidence type="ECO:0000256" key="12">
    <source>
        <dbReference type="ARBA" id="ARBA00023157"/>
    </source>
</evidence>
<gene>
    <name evidence="22" type="ORF">C5167_005457</name>
</gene>
<evidence type="ECO:0000256" key="2">
    <source>
        <dbReference type="ARBA" id="ARBA00022475"/>
    </source>
</evidence>
<dbReference type="FunFam" id="1.10.510.10:FF:000467">
    <property type="entry name" value="Liguleless narrow1"/>
    <property type="match status" value="1"/>
</dbReference>
<evidence type="ECO:0000256" key="16">
    <source>
        <dbReference type="PIRNR" id="PIRNR000641"/>
    </source>
</evidence>
<dbReference type="PANTHER" id="PTHR27002">
    <property type="entry name" value="RECEPTOR-LIKE SERINE/THREONINE-PROTEIN KINASE SD1-8"/>
    <property type="match status" value="1"/>
</dbReference>
<dbReference type="InterPro" id="IPR024171">
    <property type="entry name" value="SRK-like_kinase"/>
</dbReference>
<evidence type="ECO:0000256" key="9">
    <source>
        <dbReference type="ARBA" id="ARBA00022840"/>
    </source>
</evidence>
<dbReference type="Gene3D" id="2.90.10.10">
    <property type="entry name" value="Bulb-type lectin domain"/>
    <property type="match status" value="1"/>
</dbReference>
<dbReference type="SUPFAM" id="SSF56112">
    <property type="entry name" value="Protein kinase-like (PK-like)"/>
    <property type="match status" value="1"/>
</dbReference>
<keyword evidence="6 18" id="KW-0732">Signal</keyword>
<dbReference type="FunFam" id="2.90.10.10:FF:000001">
    <property type="entry name" value="G-type lectin S-receptor-like serine/threonine-protein kinase"/>
    <property type="match status" value="1"/>
</dbReference>
<dbReference type="GO" id="GO:0004674">
    <property type="term" value="F:protein serine/threonine kinase activity"/>
    <property type="evidence" value="ECO:0007669"/>
    <property type="project" value="UniProtKB-KW"/>
</dbReference>
<dbReference type="InterPro" id="IPR001245">
    <property type="entry name" value="Ser-Thr/Tyr_kinase_cat_dom"/>
</dbReference>
<dbReference type="PANTHER" id="PTHR27002:SF1082">
    <property type="entry name" value="OS06G0693000 PROTEIN"/>
    <property type="match status" value="1"/>
</dbReference>
<dbReference type="CDD" id="cd01098">
    <property type="entry name" value="PAN_AP_plant"/>
    <property type="match status" value="1"/>
</dbReference>
<dbReference type="AlphaFoldDB" id="A0A4Y7JCA6"/>
<keyword evidence="7 16" id="KW-0547">Nucleotide-binding</keyword>
<dbReference type="SUPFAM" id="SSF51110">
    <property type="entry name" value="alpha-D-mannose-specific plant lectins"/>
    <property type="match status" value="1"/>
</dbReference>
<dbReference type="InterPro" id="IPR036426">
    <property type="entry name" value="Bulb-type_lectin_dom_sf"/>
</dbReference>
<dbReference type="Pfam" id="PF08276">
    <property type="entry name" value="PAN_2"/>
    <property type="match status" value="1"/>
</dbReference>
<dbReference type="PROSITE" id="PS50927">
    <property type="entry name" value="BULB_LECTIN"/>
    <property type="match status" value="1"/>
</dbReference>
<feature type="domain" description="Bulb-type lectin" evidence="20">
    <location>
        <begin position="28"/>
        <end position="151"/>
    </location>
</feature>
<dbReference type="Pfam" id="PF00954">
    <property type="entry name" value="S_locus_glycop"/>
    <property type="match status" value="1"/>
</dbReference>
<dbReference type="SMART" id="SM00220">
    <property type="entry name" value="S_TKc"/>
    <property type="match status" value="1"/>
</dbReference>
<dbReference type="GO" id="GO:0005886">
    <property type="term" value="C:plasma membrane"/>
    <property type="evidence" value="ECO:0007669"/>
    <property type="project" value="UniProtKB-SubCell"/>
</dbReference>
<proteinExistence type="inferred from homology"/>
<feature type="chain" id="PRO_5021256288" description="Receptor-like serine/threonine-protein kinase" evidence="18">
    <location>
        <begin position="26"/>
        <end position="835"/>
    </location>
</feature>
<evidence type="ECO:0000256" key="7">
    <source>
        <dbReference type="ARBA" id="ARBA00022741"/>
    </source>
</evidence>
<comment type="catalytic activity">
    <reaction evidence="15 16">
        <text>L-seryl-[protein] + ATP = O-phospho-L-seryl-[protein] + ADP + H(+)</text>
        <dbReference type="Rhea" id="RHEA:17989"/>
        <dbReference type="Rhea" id="RHEA-COMP:9863"/>
        <dbReference type="Rhea" id="RHEA-COMP:11604"/>
        <dbReference type="ChEBI" id="CHEBI:15378"/>
        <dbReference type="ChEBI" id="CHEBI:29999"/>
        <dbReference type="ChEBI" id="CHEBI:30616"/>
        <dbReference type="ChEBI" id="CHEBI:83421"/>
        <dbReference type="ChEBI" id="CHEBI:456216"/>
        <dbReference type="EC" id="2.7.11.1"/>
    </reaction>
</comment>
<feature type="signal peptide" evidence="18">
    <location>
        <begin position="1"/>
        <end position="25"/>
    </location>
</feature>
<dbReference type="InterPro" id="IPR008271">
    <property type="entry name" value="Ser/Thr_kinase_AS"/>
</dbReference>
<evidence type="ECO:0000256" key="5">
    <source>
        <dbReference type="ARBA" id="ARBA00022692"/>
    </source>
</evidence>
<dbReference type="PROSITE" id="PS50948">
    <property type="entry name" value="PAN"/>
    <property type="match status" value="1"/>
</dbReference>
<evidence type="ECO:0000256" key="14">
    <source>
        <dbReference type="ARBA" id="ARBA00047899"/>
    </source>
</evidence>
<dbReference type="InterPro" id="IPR011009">
    <property type="entry name" value="Kinase-like_dom_sf"/>
</dbReference>
<keyword evidence="5 17" id="KW-0812">Transmembrane</keyword>
<evidence type="ECO:0000256" key="11">
    <source>
        <dbReference type="ARBA" id="ARBA00023136"/>
    </source>
</evidence>
<dbReference type="PIRSF" id="PIRSF000641">
    <property type="entry name" value="SRK"/>
    <property type="match status" value="1"/>
</dbReference>
<dbReference type="Proteomes" id="UP000316621">
    <property type="component" value="Chromosome 4"/>
</dbReference>
<dbReference type="InterPro" id="IPR021820">
    <property type="entry name" value="S-locus_recpt_kinase_C"/>
</dbReference>
<dbReference type="OMA" id="STLFLWC"/>
<dbReference type="CDD" id="cd14066">
    <property type="entry name" value="STKc_IRAK"/>
    <property type="match status" value="1"/>
</dbReference>
<dbReference type="InterPro" id="IPR000719">
    <property type="entry name" value="Prot_kinase_dom"/>
</dbReference>
<dbReference type="GO" id="GO:0048544">
    <property type="term" value="P:recognition of pollen"/>
    <property type="evidence" value="ECO:0007669"/>
    <property type="project" value="InterPro"/>
</dbReference>
<evidence type="ECO:0000256" key="15">
    <source>
        <dbReference type="ARBA" id="ARBA00048679"/>
    </source>
</evidence>
<keyword evidence="23" id="KW-1185">Reference proteome</keyword>
<dbReference type="FunFam" id="3.30.200.20:FF:000195">
    <property type="entry name" value="G-type lectin S-receptor-like serine/threonine-protein kinase"/>
    <property type="match status" value="1"/>
</dbReference>
<dbReference type="Gene3D" id="3.30.200.20">
    <property type="entry name" value="Phosphorylase Kinase, domain 1"/>
    <property type="match status" value="1"/>
</dbReference>
<dbReference type="Pfam" id="PF01453">
    <property type="entry name" value="B_lectin"/>
    <property type="match status" value="1"/>
</dbReference>
<dbReference type="PROSITE" id="PS50011">
    <property type="entry name" value="PROTEIN_KINASE_DOM"/>
    <property type="match status" value="1"/>
</dbReference>
<keyword evidence="2" id="KW-1003">Cell membrane</keyword>
<feature type="domain" description="Protein kinase" evidence="19">
    <location>
        <begin position="516"/>
        <end position="814"/>
    </location>
</feature>
<keyword evidence="10 17" id="KW-1133">Transmembrane helix</keyword>
<evidence type="ECO:0000256" key="10">
    <source>
        <dbReference type="ARBA" id="ARBA00022989"/>
    </source>
</evidence>
<keyword evidence="9 16" id="KW-0067">ATP-binding</keyword>
<dbReference type="Gramene" id="RZC58156">
    <property type="protein sequence ID" value="RZC58156"/>
    <property type="gene ID" value="C5167_005457"/>
</dbReference>
<feature type="transmembrane region" description="Helical" evidence="17">
    <location>
        <begin position="442"/>
        <end position="463"/>
    </location>
</feature>
<keyword evidence="13" id="KW-0325">Glycoprotein</keyword>
<evidence type="ECO:0000256" key="4">
    <source>
        <dbReference type="ARBA" id="ARBA00022679"/>
    </source>
</evidence>
<comment type="catalytic activity">
    <reaction evidence="14 16">
        <text>L-threonyl-[protein] + ATP = O-phospho-L-threonyl-[protein] + ADP + H(+)</text>
        <dbReference type="Rhea" id="RHEA:46608"/>
        <dbReference type="Rhea" id="RHEA-COMP:11060"/>
        <dbReference type="Rhea" id="RHEA-COMP:11605"/>
        <dbReference type="ChEBI" id="CHEBI:15378"/>
        <dbReference type="ChEBI" id="CHEBI:30013"/>
        <dbReference type="ChEBI" id="CHEBI:30616"/>
        <dbReference type="ChEBI" id="CHEBI:61977"/>
        <dbReference type="ChEBI" id="CHEBI:456216"/>
        <dbReference type="EC" id="2.7.11.1"/>
    </reaction>
</comment>
<keyword evidence="11 17" id="KW-0472">Membrane</keyword>